<evidence type="ECO:0000313" key="4">
    <source>
        <dbReference type="Proteomes" id="UP000045842"/>
    </source>
</evidence>
<gene>
    <name evidence="1" type="ORF">ERS007661_01375</name>
    <name evidence="2" type="ORF">ERS007679_00713</name>
</gene>
<dbReference type="AlphaFoldDB" id="A0A655DX73"/>
<reference evidence="3 4" key="1">
    <citation type="submission" date="2015-03" db="EMBL/GenBank/DDBJ databases">
        <authorList>
            <consortium name="Pathogen Informatics"/>
        </authorList>
    </citation>
    <scope>NUCLEOTIDE SEQUENCE [LARGE SCALE GENOMIC DNA]</scope>
    <source>
        <strain evidence="1 3">D00501624</strain>
        <strain evidence="2 4">G09801536</strain>
    </source>
</reference>
<proteinExistence type="predicted"/>
<dbReference type="EMBL" id="CQQC01000375">
    <property type="protein sequence ID" value="CNU92660.1"/>
    <property type="molecule type" value="Genomic_DNA"/>
</dbReference>
<evidence type="ECO:0000313" key="1">
    <source>
        <dbReference type="EMBL" id="CNU92660.1"/>
    </source>
</evidence>
<dbReference type="Proteomes" id="UP000039217">
    <property type="component" value="Unassembled WGS sequence"/>
</dbReference>
<evidence type="ECO:0000313" key="3">
    <source>
        <dbReference type="Proteomes" id="UP000039217"/>
    </source>
</evidence>
<organism evidence="1 3">
    <name type="scientific">Mycobacterium tuberculosis</name>
    <dbReference type="NCBI Taxonomy" id="1773"/>
    <lineage>
        <taxon>Bacteria</taxon>
        <taxon>Bacillati</taxon>
        <taxon>Actinomycetota</taxon>
        <taxon>Actinomycetes</taxon>
        <taxon>Mycobacteriales</taxon>
        <taxon>Mycobacteriaceae</taxon>
        <taxon>Mycobacterium</taxon>
        <taxon>Mycobacterium tuberculosis complex</taxon>
    </lineage>
</organism>
<evidence type="ECO:0000313" key="2">
    <source>
        <dbReference type="EMBL" id="COU95521.1"/>
    </source>
</evidence>
<name>A0A655DX73_MYCTX</name>
<sequence length="32" mass="3220">MGTSTKSGVPIPTQALASPRLALISIAPVGWV</sequence>
<protein>
    <submittedName>
        <fullName evidence="1">Uncharacterized protein</fullName>
    </submittedName>
</protein>
<accession>A0A655DX73</accession>
<dbReference type="EMBL" id="CSAD01000061">
    <property type="protein sequence ID" value="COU95521.1"/>
    <property type="molecule type" value="Genomic_DNA"/>
</dbReference>
<dbReference type="Proteomes" id="UP000045842">
    <property type="component" value="Unassembled WGS sequence"/>
</dbReference>